<dbReference type="EMBL" id="NRSZ01001193">
    <property type="protein sequence ID" value="PNY22487.1"/>
    <property type="molecule type" value="Genomic_DNA"/>
</dbReference>
<sequence>MGVKTVFFVLALAVLSPFLYERRHFATQLYANAPGRLVEIQAFRSHRVKFADRVRSCEDVLLLEERGLAIVACDPGRERWNTVMGFFLPGPVTSAGLYVYDYREDGLADAKALKSIELADFPAGQDLHTLGMAYHQATSTLFVSNHAKAGSRIEMFKLDVGALTATHVRTILHPLVHAPNAIALIEGDEFYVTNDHYVLARQSMILAQMETFLAAPTGTVVHVKLGADGVQAKVVARVPFANGIEMLNSTTVAVASTSKSAVYLYTRSSDATLKYQSRFSVPFMPDNLSLSAGKLLIAGHPHLPSLRRFASSRHICNDAVELGGAAAEMKEYCSTAEATSWVSEWSETGGLRHLYAGTEYPTSATAVRDAKRGVGIVAGLYAKGIMVWRE</sequence>
<evidence type="ECO:0000256" key="1">
    <source>
        <dbReference type="SAM" id="SignalP"/>
    </source>
</evidence>
<protein>
    <submittedName>
        <fullName evidence="2">Serum paraoxonase/arylesterase 1</fullName>
    </submittedName>
</protein>
<comment type="caution">
    <text evidence="2">The sequence shown here is derived from an EMBL/GenBank/DDBJ whole genome shotgun (WGS) entry which is preliminary data.</text>
</comment>
<dbReference type="AlphaFoldDB" id="A0A2K3Q4K4"/>
<dbReference type="OrthoDB" id="5307922at2759"/>
<name>A0A2K3Q4K4_9HYPO</name>
<keyword evidence="3" id="KW-1185">Reference proteome</keyword>
<organism evidence="2 3">
    <name type="scientific">Tolypocladium capitatum</name>
    <dbReference type="NCBI Taxonomy" id="45235"/>
    <lineage>
        <taxon>Eukaryota</taxon>
        <taxon>Fungi</taxon>
        <taxon>Dikarya</taxon>
        <taxon>Ascomycota</taxon>
        <taxon>Pezizomycotina</taxon>
        <taxon>Sordariomycetes</taxon>
        <taxon>Hypocreomycetidae</taxon>
        <taxon>Hypocreales</taxon>
        <taxon>Ophiocordycipitaceae</taxon>
        <taxon>Tolypocladium</taxon>
    </lineage>
</organism>
<accession>A0A2K3Q4K4</accession>
<dbReference type="InterPro" id="IPR051288">
    <property type="entry name" value="Serum_paraoxonase/arylesterase"/>
</dbReference>
<reference evidence="2 3" key="1">
    <citation type="submission" date="2017-08" db="EMBL/GenBank/DDBJ databases">
        <title>Harnessing the power of phylogenomics to disentangle the directionality and signatures of interkingdom host jumping in the parasitic fungal genus Tolypocladium.</title>
        <authorList>
            <person name="Quandt C.A."/>
            <person name="Patterson W."/>
            <person name="Spatafora J.W."/>
        </authorList>
    </citation>
    <scope>NUCLEOTIDE SEQUENCE [LARGE SCALE GENOMIC DNA]</scope>
    <source>
        <strain evidence="2 3">CBS 113982</strain>
    </source>
</reference>
<dbReference type="InterPro" id="IPR011042">
    <property type="entry name" value="6-blade_b-propeller_TolB-like"/>
</dbReference>
<dbReference type="PANTHER" id="PTHR11799:SF30">
    <property type="entry name" value="SERUM PARAOXONASE_ARYLESTERASE 2"/>
    <property type="match status" value="1"/>
</dbReference>
<keyword evidence="1" id="KW-0732">Signal</keyword>
<dbReference type="PANTHER" id="PTHR11799">
    <property type="entry name" value="PARAOXONASE"/>
    <property type="match status" value="1"/>
</dbReference>
<gene>
    <name evidence="2" type="ORF">TCAP_07106</name>
</gene>
<dbReference type="SUPFAM" id="SSF63829">
    <property type="entry name" value="Calcium-dependent phosphotriesterase"/>
    <property type="match status" value="1"/>
</dbReference>
<evidence type="ECO:0000313" key="2">
    <source>
        <dbReference type="EMBL" id="PNY22487.1"/>
    </source>
</evidence>
<feature type="signal peptide" evidence="1">
    <location>
        <begin position="1"/>
        <end position="21"/>
    </location>
</feature>
<dbReference type="Proteomes" id="UP000236621">
    <property type="component" value="Unassembled WGS sequence"/>
</dbReference>
<proteinExistence type="predicted"/>
<evidence type="ECO:0000313" key="3">
    <source>
        <dbReference type="Proteomes" id="UP000236621"/>
    </source>
</evidence>
<feature type="chain" id="PRO_5014325441" evidence="1">
    <location>
        <begin position="22"/>
        <end position="390"/>
    </location>
</feature>
<dbReference type="Gene3D" id="2.120.10.30">
    <property type="entry name" value="TolB, C-terminal domain"/>
    <property type="match status" value="1"/>
</dbReference>